<keyword evidence="11 12" id="KW-0472">Membrane</keyword>
<keyword evidence="9 12" id="KW-0256">Endoplasmic reticulum</keyword>
<feature type="transmembrane region" description="Helical" evidence="12">
    <location>
        <begin position="153"/>
        <end position="171"/>
    </location>
</feature>
<keyword evidence="5 12" id="KW-0337">GPI-anchor biosynthesis</keyword>
<dbReference type="EMBL" id="ATAM02000003">
    <property type="protein sequence ID" value="KAL0252779.1"/>
    <property type="molecule type" value="Genomic_DNA"/>
</dbReference>
<dbReference type="Pfam" id="PF04188">
    <property type="entry name" value="Mannosyl_trans2"/>
    <property type="match status" value="1"/>
</dbReference>
<keyword evidence="14" id="KW-1185">Reference proteome</keyword>
<evidence type="ECO:0000313" key="14">
    <source>
        <dbReference type="Proteomes" id="UP000054399"/>
    </source>
</evidence>
<proteinExistence type="inferred from homology"/>
<protein>
    <recommendedName>
        <fullName evidence="4 12">GPI mannosyltransferase 2</fullName>
        <ecNumber evidence="12">2.4.1.-</ecNumber>
    </recommendedName>
</protein>
<evidence type="ECO:0000256" key="6">
    <source>
        <dbReference type="ARBA" id="ARBA00022676"/>
    </source>
</evidence>
<evidence type="ECO:0000256" key="3">
    <source>
        <dbReference type="ARBA" id="ARBA00008698"/>
    </source>
</evidence>
<feature type="transmembrane region" description="Helical" evidence="12">
    <location>
        <begin position="337"/>
        <end position="355"/>
    </location>
</feature>
<gene>
    <name evidence="13" type="ORF">I308_102171</name>
</gene>
<accession>A0ABR3BWL2</accession>
<organism evidence="13 14">
    <name type="scientific">Cryptococcus tetragattii IND107</name>
    <dbReference type="NCBI Taxonomy" id="1296105"/>
    <lineage>
        <taxon>Eukaryota</taxon>
        <taxon>Fungi</taxon>
        <taxon>Dikarya</taxon>
        <taxon>Basidiomycota</taxon>
        <taxon>Agaricomycotina</taxon>
        <taxon>Tremellomycetes</taxon>
        <taxon>Tremellales</taxon>
        <taxon>Cryptococcaceae</taxon>
        <taxon>Cryptococcus</taxon>
        <taxon>Cryptococcus gattii species complex</taxon>
    </lineage>
</organism>
<keyword evidence="6 12" id="KW-0328">Glycosyltransferase</keyword>
<feature type="transmembrane region" description="Helical" evidence="12">
    <location>
        <begin position="298"/>
        <end position="317"/>
    </location>
</feature>
<name>A0ABR3BWL2_9TREE</name>
<dbReference type="GO" id="GO:0016757">
    <property type="term" value="F:glycosyltransferase activity"/>
    <property type="evidence" value="ECO:0007669"/>
    <property type="project" value="UniProtKB-KW"/>
</dbReference>
<evidence type="ECO:0000256" key="11">
    <source>
        <dbReference type="ARBA" id="ARBA00023136"/>
    </source>
</evidence>
<evidence type="ECO:0000256" key="5">
    <source>
        <dbReference type="ARBA" id="ARBA00022502"/>
    </source>
</evidence>
<keyword evidence="7 12" id="KW-0808">Transferase</keyword>
<dbReference type="RefSeq" id="XP_066615499.1">
    <property type="nucleotide sequence ID" value="XM_066756722.1"/>
</dbReference>
<evidence type="ECO:0000313" key="13">
    <source>
        <dbReference type="EMBL" id="KAL0252779.1"/>
    </source>
</evidence>
<comment type="similarity">
    <text evidence="3 12">Belongs to the PIGV family.</text>
</comment>
<comment type="pathway">
    <text evidence="2 12">Glycolipid biosynthesis; glycosylphosphatidylinositol-anchor biosynthesis.</text>
</comment>
<feature type="transmembrane region" description="Helical" evidence="12">
    <location>
        <begin position="128"/>
        <end position="147"/>
    </location>
</feature>
<dbReference type="EC" id="2.4.1.-" evidence="12"/>
<comment type="caution">
    <text evidence="13">The sequence shown here is derived from an EMBL/GenBank/DDBJ whole genome shotgun (WGS) entry which is preliminary data.</text>
</comment>
<dbReference type="PANTHER" id="PTHR12468:SF2">
    <property type="entry name" value="GPI MANNOSYLTRANSFERASE 2"/>
    <property type="match status" value="1"/>
</dbReference>
<keyword evidence="10 12" id="KW-1133">Transmembrane helix</keyword>
<reference evidence="13" key="2">
    <citation type="submission" date="2024-01" db="EMBL/GenBank/DDBJ databases">
        <title>Comparative genomics of Cryptococcus and Kwoniella reveals pathogenesis evolution and contrasting modes of karyotype evolution via chromosome fusion or intercentromeric recombination.</title>
        <authorList>
            <person name="Coelho M.A."/>
            <person name="David-Palma M."/>
            <person name="Shea T."/>
            <person name="Bowers K."/>
            <person name="Mcginley-Smith S."/>
            <person name="Mohammad A.W."/>
            <person name="Gnirke A."/>
            <person name="Yurkov A.M."/>
            <person name="Nowrousian M."/>
            <person name="Sun S."/>
            <person name="Cuomo C.A."/>
            <person name="Heitman J."/>
        </authorList>
    </citation>
    <scope>NUCLEOTIDE SEQUENCE</scope>
    <source>
        <strain evidence="13">IND107</strain>
    </source>
</reference>
<dbReference type="PANTHER" id="PTHR12468">
    <property type="entry name" value="GPI MANNOSYLTRANSFERASE 2"/>
    <property type="match status" value="1"/>
</dbReference>
<evidence type="ECO:0000256" key="9">
    <source>
        <dbReference type="ARBA" id="ARBA00022824"/>
    </source>
</evidence>
<comment type="subcellular location">
    <subcellularLocation>
        <location evidence="1 12">Endoplasmic reticulum membrane</location>
        <topology evidence="1 12">Multi-pass membrane protein</topology>
    </subcellularLocation>
</comment>
<evidence type="ECO:0000256" key="12">
    <source>
        <dbReference type="RuleBase" id="RU363112"/>
    </source>
</evidence>
<dbReference type="InterPro" id="IPR007315">
    <property type="entry name" value="PIG-V/Gpi18"/>
</dbReference>
<evidence type="ECO:0000256" key="7">
    <source>
        <dbReference type="ARBA" id="ARBA00022679"/>
    </source>
</evidence>
<feature type="transmembrane region" description="Helical" evidence="12">
    <location>
        <begin position="230"/>
        <end position="247"/>
    </location>
</feature>
<feature type="transmembrane region" description="Helical" evidence="12">
    <location>
        <begin position="102"/>
        <end position="121"/>
    </location>
</feature>
<keyword evidence="8 12" id="KW-0812">Transmembrane</keyword>
<reference evidence="13" key="1">
    <citation type="submission" date="2015-01" db="EMBL/GenBank/DDBJ databases">
        <authorList>
            <consortium name="The Broad Institute Genomics Platform"/>
            <person name="Cuomo C."/>
            <person name="Litvintseva A."/>
            <person name="Chen Y."/>
            <person name="Heitman J."/>
            <person name="Sun S."/>
            <person name="Springer D."/>
            <person name="Dromer F."/>
            <person name="Young S."/>
            <person name="Zeng Q."/>
            <person name="Gargeya S."/>
            <person name="Abouelleil A."/>
            <person name="Alvarado L."/>
            <person name="Chapman S.B."/>
            <person name="Gainer-Dewar J."/>
            <person name="Goldberg J."/>
            <person name="Griggs A."/>
            <person name="Gujja S."/>
            <person name="Hansen M."/>
            <person name="Howarth C."/>
            <person name="Imamovic A."/>
            <person name="Larimer J."/>
            <person name="Murphy C."/>
            <person name="Naylor J."/>
            <person name="Pearson M."/>
            <person name="Priest M."/>
            <person name="Roberts A."/>
            <person name="Saif S."/>
            <person name="Shea T."/>
            <person name="Sykes S."/>
            <person name="Wortman J."/>
            <person name="Nusbaum C."/>
            <person name="Birren B."/>
        </authorList>
    </citation>
    <scope>NUCLEOTIDE SEQUENCE</scope>
    <source>
        <strain evidence="13">IND107</strain>
    </source>
</reference>
<evidence type="ECO:0000256" key="4">
    <source>
        <dbReference type="ARBA" id="ARBA00013795"/>
    </source>
</evidence>
<comment type="function">
    <text evidence="12">Mannosyltransferase involved in glycosylphosphatidylinositol-anchor biosynthesis.</text>
</comment>
<dbReference type="PROSITE" id="PS51257">
    <property type="entry name" value="PROKAR_LIPOPROTEIN"/>
    <property type="match status" value="1"/>
</dbReference>
<evidence type="ECO:0000256" key="10">
    <source>
        <dbReference type="ARBA" id="ARBA00022989"/>
    </source>
</evidence>
<evidence type="ECO:0000256" key="8">
    <source>
        <dbReference type="ARBA" id="ARBA00022692"/>
    </source>
</evidence>
<dbReference type="Proteomes" id="UP000054399">
    <property type="component" value="Unassembled WGS sequence"/>
</dbReference>
<evidence type="ECO:0000256" key="2">
    <source>
        <dbReference type="ARBA" id="ARBA00004687"/>
    </source>
</evidence>
<evidence type="ECO:0000256" key="1">
    <source>
        <dbReference type="ARBA" id="ARBA00004477"/>
    </source>
</evidence>
<feature type="transmembrane region" description="Helical" evidence="12">
    <location>
        <begin position="399"/>
        <end position="419"/>
    </location>
</feature>
<dbReference type="GeneID" id="91989029"/>
<feature type="transmembrane region" description="Helical" evidence="12">
    <location>
        <begin position="192"/>
        <end position="210"/>
    </location>
</feature>
<sequence>MVKLSPLALIFIAACFSRILHLTVLSGLSKALPLFDTSPSLLLPSPPPSLRWDAIHFSSIAYNGYEYEQQVAFQPGWLAVMRLAGEGVRFIRAASVVELKDVILGSTIMANFAFVAATLVLYKLTKHIFNPTFALLTSLLYLLPPTATPSAPYTEPIYSLLTFSGIYLLSIKRQMVLAGLCFAGATTVRSTGIFNLITLTCFAVFGDAHMLDLSDKDYAKRMTRKTWKHYLPALLVVAPFIMFQYYCETVFCTRESKLANSARPWCSNSPPVSYGFVQKLYWNVGPFEYWTLAQLPNIALAMPILSFSLVGFVKYFSHLVSSSQVLNHGTGEKPPPPILFELYSVHLLTMALLLFTSHTQIALRVCLGDPVVWWNAVKLGFDNVEMDEGRKRHVKMNKFGRYWVGWTVVWGAIAAVLWAGHYPPA</sequence>